<feature type="transmembrane region" description="Helical" evidence="1">
    <location>
        <begin position="57"/>
        <end position="76"/>
    </location>
</feature>
<dbReference type="Pfam" id="PF22570">
    <property type="entry name" value="LiaF-TM"/>
    <property type="match status" value="1"/>
</dbReference>
<gene>
    <name evidence="3" type="ORF">FA048_13255</name>
</gene>
<feature type="domain" description="LiaF transmembrane" evidence="2">
    <location>
        <begin position="7"/>
        <end position="70"/>
    </location>
</feature>
<feature type="transmembrane region" description="Helical" evidence="1">
    <location>
        <begin position="34"/>
        <end position="51"/>
    </location>
</feature>
<keyword evidence="1" id="KW-0472">Membrane</keyword>
<dbReference type="InterPro" id="IPR054331">
    <property type="entry name" value="LiaF_TM"/>
</dbReference>
<dbReference type="RefSeq" id="WP_136841775.1">
    <property type="nucleotide sequence ID" value="NZ_SWBR01000003.1"/>
</dbReference>
<sequence length="320" mass="35836">MKFDRIIWGVLLLFIGGVLLLDNFDIITFYWRNVWDFWPIFLIILGVNILFNRNNSQTGNIISLGILVVALSILFVKGQEKPTSKYWWSNGVKHHIDIDDDDYDNDNDSNSYSKLNFSEPYLATDAAKKTILNLSGGGTSFELKGNTDSLFLADVKRRNGNFSLTKTTSDSVNTLTFKMQNKNKNWSFGNGNDVDVHLNTNPIWEMNLKMGAGQVKFDLTDYKVRTLNFDGGAAELDIKIGSLLPIADVTVKTGVAEIKVHIPEGSGCRIKTKTGLSTKDFTGFTKISEGVYETPNYQSAANKIFINFEGGISSFEVDRY</sequence>
<feature type="transmembrane region" description="Helical" evidence="1">
    <location>
        <begin position="6"/>
        <end position="22"/>
    </location>
</feature>
<keyword evidence="4" id="KW-1185">Reference proteome</keyword>
<evidence type="ECO:0000259" key="2">
    <source>
        <dbReference type="Pfam" id="PF22570"/>
    </source>
</evidence>
<accession>A0A4U1CQW7</accession>
<keyword evidence="1" id="KW-1133">Transmembrane helix</keyword>
<evidence type="ECO:0000256" key="1">
    <source>
        <dbReference type="SAM" id="Phobius"/>
    </source>
</evidence>
<name>A0A4U1CQW7_9SPHI</name>
<proteinExistence type="predicted"/>
<dbReference type="EMBL" id="SWBR01000003">
    <property type="protein sequence ID" value="TKC08122.1"/>
    <property type="molecule type" value="Genomic_DNA"/>
</dbReference>
<comment type="caution">
    <text evidence="3">The sequence shown here is derived from an EMBL/GenBank/DDBJ whole genome shotgun (WGS) entry which is preliminary data.</text>
</comment>
<evidence type="ECO:0000313" key="4">
    <source>
        <dbReference type="Proteomes" id="UP000309488"/>
    </source>
</evidence>
<protein>
    <recommendedName>
        <fullName evidence="2">LiaF transmembrane domain-containing protein</fullName>
    </recommendedName>
</protein>
<dbReference type="Proteomes" id="UP000309488">
    <property type="component" value="Unassembled WGS sequence"/>
</dbReference>
<dbReference type="AlphaFoldDB" id="A0A4U1CQW7"/>
<organism evidence="3 4">
    <name type="scientific">Pedobacter polaris</name>
    <dbReference type="NCBI Taxonomy" id="2571273"/>
    <lineage>
        <taxon>Bacteria</taxon>
        <taxon>Pseudomonadati</taxon>
        <taxon>Bacteroidota</taxon>
        <taxon>Sphingobacteriia</taxon>
        <taxon>Sphingobacteriales</taxon>
        <taxon>Sphingobacteriaceae</taxon>
        <taxon>Pedobacter</taxon>
    </lineage>
</organism>
<evidence type="ECO:0000313" key="3">
    <source>
        <dbReference type="EMBL" id="TKC08122.1"/>
    </source>
</evidence>
<dbReference type="OrthoDB" id="941984at2"/>
<keyword evidence="1" id="KW-0812">Transmembrane</keyword>
<reference evidence="3 4" key="1">
    <citation type="submission" date="2019-04" db="EMBL/GenBank/DDBJ databases">
        <title>Pedobacter sp. RP-3-22 sp. nov., isolated from Arctic soil.</title>
        <authorList>
            <person name="Dahal R.H."/>
            <person name="Kim D.-U."/>
        </authorList>
    </citation>
    <scope>NUCLEOTIDE SEQUENCE [LARGE SCALE GENOMIC DNA]</scope>
    <source>
        <strain evidence="3 4">RP-3-22</strain>
    </source>
</reference>